<protein>
    <submittedName>
        <fullName evidence="2">Uncharacterized protein</fullName>
    </submittedName>
</protein>
<keyword evidence="3" id="KW-1185">Reference proteome</keyword>
<dbReference type="AlphaFoldDB" id="A0A540K6L1"/>
<sequence length="133" mass="13927">MYLAAIADSQPQPPTMHPQHPFSALQQQALHSQLAMIAGGSAGLHMLGNEGNNAGGSGQLGAGGFGDYGRYGTANDAINTIIRQDEDTETGEFLSPCVEGNIVLVSLQSVELNLEIMLLGCSHFQCILAHCSS</sequence>
<proteinExistence type="predicted"/>
<evidence type="ECO:0000313" key="3">
    <source>
        <dbReference type="Proteomes" id="UP000315295"/>
    </source>
</evidence>
<dbReference type="STRING" id="106549.A0A540K6L1"/>
<gene>
    <name evidence="2" type="ORF">C1H46_044617</name>
</gene>
<organism evidence="2 3">
    <name type="scientific">Malus baccata</name>
    <name type="common">Siberian crab apple</name>
    <name type="synonym">Pyrus baccata</name>
    <dbReference type="NCBI Taxonomy" id="106549"/>
    <lineage>
        <taxon>Eukaryota</taxon>
        <taxon>Viridiplantae</taxon>
        <taxon>Streptophyta</taxon>
        <taxon>Embryophyta</taxon>
        <taxon>Tracheophyta</taxon>
        <taxon>Spermatophyta</taxon>
        <taxon>Magnoliopsida</taxon>
        <taxon>eudicotyledons</taxon>
        <taxon>Gunneridae</taxon>
        <taxon>Pentapetalae</taxon>
        <taxon>rosids</taxon>
        <taxon>fabids</taxon>
        <taxon>Rosales</taxon>
        <taxon>Rosaceae</taxon>
        <taxon>Amygdaloideae</taxon>
        <taxon>Maleae</taxon>
        <taxon>Malus</taxon>
    </lineage>
</organism>
<reference evidence="2 3" key="1">
    <citation type="journal article" date="2019" name="G3 (Bethesda)">
        <title>Sequencing of a Wild Apple (Malus baccata) Genome Unravels the Differences Between Cultivated and Wild Apple Species Regarding Disease Resistance and Cold Tolerance.</title>
        <authorList>
            <person name="Chen X."/>
        </authorList>
    </citation>
    <scope>NUCLEOTIDE SEQUENCE [LARGE SCALE GENOMIC DNA]</scope>
    <source>
        <strain evidence="3">cv. Shandingzi</strain>
        <tissue evidence="2">Leaves</tissue>
    </source>
</reference>
<dbReference type="EMBL" id="VIEB01002396">
    <property type="protein sequence ID" value="TQD69850.1"/>
    <property type="molecule type" value="Genomic_DNA"/>
</dbReference>
<name>A0A540K6L1_MALBA</name>
<dbReference type="Proteomes" id="UP000315295">
    <property type="component" value="Unassembled WGS sequence"/>
</dbReference>
<evidence type="ECO:0000256" key="1">
    <source>
        <dbReference type="SAM" id="MobiDB-lite"/>
    </source>
</evidence>
<accession>A0A540K6L1</accession>
<evidence type="ECO:0000313" key="2">
    <source>
        <dbReference type="EMBL" id="TQD69850.1"/>
    </source>
</evidence>
<feature type="region of interest" description="Disordered" evidence="1">
    <location>
        <begin position="1"/>
        <end position="21"/>
    </location>
</feature>
<comment type="caution">
    <text evidence="2">The sequence shown here is derived from an EMBL/GenBank/DDBJ whole genome shotgun (WGS) entry which is preliminary data.</text>
</comment>